<dbReference type="InterPro" id="IPR036465">
    <property type="entry name" value="vWFA_dom_sf"/>
</dbReference>
<dbReference type="CDD" id="cd01450">
    <property type="entry name" value="vWFA_subfamily_ECM"/>
    <property type="match status" value="1"/>
</dbReference>
<feature type="disulfide bond" evidence="2">
    <location>
        <begin position="676"/>
        <end position="691"/>
    </location>
</feature>
<dbReference type="Pfam" id="PF00088">
    <property type="entry name" value="Trefoil"/>
    <property type="match status" value="1"/>
</dbReference>
<feature type="chain" id="PRO_5035472947" evidence="4">
    <location>
        <begin position="23"/>
        <end position="1177"/>
    </location>
</feature>
<protein>
    <submittedName>
        <fullName evidence="7">COL21A1 protein</fullName>
    </submittedName>
</protein>
<dbReference type="InterPro" id="IPR044913">
    <property type="entry name" value="P_trefoil_dom_sf"/>
</dbReference>
<feature type="disulfide bond" evidence="2">
    <location>
        <begin position="666"/>
        <end position="692"/>
    </location>
</feature>
<evidence type="ECO:0000259" key="6">
    <source>
        <dbReference type="PROSITE" id="PS51448"/>
    </source>
</evidence>
<dbReference type="Proteomes" id="UP000838412">
    <property type="component" value="Chromosome 18"/>
</dbReference>
<dbReference type="PRINTS" id="PR00680">
    <property type="entry name" value="PTREFOIL"/>
</dbReference>
<dbReference type="InterPro" id="IPR017994">
    <property type="entry name" value="P_trefoil_chordata"/>
</dbReference>
<dbReference type="Gene3D" id="4.10.110.10">
    <property type="entry name" value="Spasmolytic Protein, domain 1"/>
    <property type="match status" value="1"/>
</dbReference>
<feature type="domain" description="P-type" evidence="6">
    <location>
        <begin position="664"/>
        <end position="707"/>
    </location>
</feature>
<accession>A0A8K0EGM7</accession>
<dbReference type="FunFam" id="4.10.110.10:FF:000006">
    <property type="entry name" value="Trefoil factor 1"/>
    <property type="match status" value="1"/>
</dbReference>
<dbReference type="Gene3D" id="3.40.50.410">
    <property type="entry name" value="von Willebrand factor, type A domain"/>
    <property type="match status" value="1"/>
</dbReference>
<dbReference type="SMART" id="SM00018">
    <property type="entry name" value="PD"/>
    <property type="match status" value="1"/>
</dbReference>
<sequence length="1177" mass="124121">MLGKELLLSAVVMFIAIRGTVETPPPYPPQPPPPPPPPGCWDEGIFYPLYSTIQEPGCWKPGLVCGENGILVLDSFGNGCCEYEDEYYTDGETVTRPDGVVCYCVGSETHEAAPMICPACSVDVVFVVDDSSSITTGTVAKQYMKNFLQCFTSQDVHVGVGVILYNCVPRTAIPLGNYTASDPALPGHIDTLVYEGGLTRTGVAISFMTHTSNFRAGALRVAVVLTDGSGQQNGIAVEAARAAGITLYSVATGMPGFVDYAALQAIGGGPYNVFSTSDPCEIASRILQDLCDIDADTTTPPHPPTTPPLPPGCEYGGQFYPPGTTIEETPGCMGSIVLCDDNGQVIIGDNFGYGCCEFNGQYFEDGETITNDDGVTCHCEGSNTAEPAPMICVQEETTIPPPPTWPPPPTAPPLPPTTVPHAYGCEYGGQFYPPDTTIYETTACYGSGAFCDEYGQVTIWDNFGYGCCEYNGQYYEDGETVTQPDGVTCYCEGSDNAEPAPMICPKTTIPPTWPPPPPPPTTIPIGCEYGGQFYPPGATIHETPGCMGGGVLCDQDGQLLYWDNFGFQCCEYNGQYYEDGEIITVGGVTCHCEGSDNAEPAPMICEQATTVPPPPPPPPPPIERCEYNGQYYEDGEDIIRADGVTCHCEMNGDPEPTLVMICPDDCRLEPEDRRDCGWEHITPEQCDQRGCCFDSSTPGVAWCFYKRAPPPPPPPPTPPGVPAPPPPPPPPPPPGVPAPPPPPPPPPPPGVPAPPPPPPPPPGVPAPPPPPPGVPAPPPPPPPPPPPGVPAPPPPPPPPPGVPAPPPPPPGVPAPPPPPPPPPGVPAPPPPPPGVPAPPPPPPPPPPPGVPAPPPPPSPPLAVPEPPPSPPGAPAPPPLPPGGPPPPPPPPQFPDCVYLGESYPPSSVIKEAGCRKSGLLCDAYGEIFVLDSFGYGCCEYHGECYEKGDTVVRDDGVTCRCESTDDLHVVPCPMVCDVPTPAPTYPPPPPAPQPPDCEYLGQFYPPDTTIQEPGCMRSGLFCDPWGEMLVLDSFGFGCCEYKAEFYEDGDTLTTDDGVECYCEGSNTPLPAPMICDEPTLERPPPPPLPGCEYGGKHYDPDTTIYERPGCMGGGAYCDTEGQLIMWDNFGYGCCVHDGQYYKDGETITEGILTCRCEGSKTAKPALMTCEKPPYVVG</sequence>
<dbReference type="Pfam" id="PF00092">
    <property type="entry name" value="VWA"/>
    <property type="match status" value="1"/>
</dbReference>
<keyword evidence="8" id="KW-1185">Reference proteome</keyword>
<feature type="disulfide bond" evidence="2">
    <location>
        <begin position="686"/>
        <end position="703"/>
    </location>
</feature>
<evidence type="ECO:0000256" key="3">
    <source>
        <dbReference type="SAM" id="MobiDB-lite"/>
    </source>
</evidence>
<feature type="compositionally biased region" description="Pro residues" evidence="3">
    <location>
        <begin position="714"/>
        <end position="893"/>
    </location>
</feature>
<gene>
    <name evidence="7" type="primary">COL21A1</name>
    <name evidence="7" type="ORF">BLAG_LOCUS11430</name>
</gene>
<evidence type="ECO:0000256" key="4">
    <source>
        <dbReference type="SAM" id="SignalP"/>
    </source>
</evidence>
<dbReference type="PROSITE" id="PS50234">
    <property type="entry name" value="VWFA"/>
    <property type="match status" value="1"/>
</dbReference>
<dbReference type="PROSITE" id="PS51448">
    <property type="entry name" value="P_TREFOIL_2"/>
    <property type="match status" value="1"/>
</dbReference>
<evidence type="ECO:0000313" key="7">
    <source>
        <dbReference type="EMBL" id="CAH1250855.1"/>
    </source>
</evidence>
<dbReference type="OrthoDB" id="10051464at2759"/>
<dbReference type="InterPro" id="IPR003882">
    <property type="entry name" value="Pistil_extensin"/>
</dbReference>
<organism evidence="7 8">
    <name type="scientific">Branchiostoma lanceolatum</name>
    <name type="common">Common lancelet</name>
    <name type="synonym">Amphioxus lanceolatum</name>
    <dbReference type="NCBI Taxonomy" id="7740"/>
    <lineage>
        <taxon>Eukaryota</taxon>
        <taxon>Metazoa</taxon>
        <taxon>Chordata</taxon>
        <taxon>Cephalochordata</taxon>
        <taxon>Leptocardii</taxon>
        <taxon>Amphioxiformes</taxon>
        <taxon>Branchiostomatidae</taxon>
        <taxon>Branchiostoma</taxon>
    </lineage>
</organism>
<evidence type="ECO:0000256" key="1">
    <source>
        <dbReference type="ARBA" id="ARBA00023157"/>
    </source>
</evidence>
<dbReference type="PRINTS" id="PR01218">
    <property type="entry name" value="PSTLEXTENSIN"/>
</dbReference>
<dbReference type="SUPFAM" id="SSF53300">
    <property type="entry name" value="vWA-like"/>
    <property type="match status" value="1"/>
</dbReference>
<evidence type="ECO:0000313" key="8">
    <source>
        <dbReference type="Proteomes" id="UP000838412"/>
    </source>
</evidence>
<dbReference type="InterPro" id="IPR000519">
    <property type="entry name" value="P_trefoil_dom"/>
</dbReference>
<evidence type="ECO:0000259" key="5">
    <source>
        <dbReference type="PROSITE" id="PS50234"/>
    </source>
</evidence>
<dbReference type="PANTHER" id="PTHR48148:SF3">
    <property type="entry name" value="KERATINOCYTE PROLINE-RICH PROTEIN"/>
    <property type="match status" value="1"/>
</dbReference>
<dbReference type="InterPro" id="IPR002035">
    <property type="entry name" value="VWF_A"/>
</dbReference>
<evidence type="ECO:0000256" key="2">
    <source>
        <dbReference type="PROSITE-ProRule" id="PRU00779"/>
    </source>
</evidence>
<proteinExistence type="predicted"/>
<dbReference type="SMART" id="SM00327">
    <property type="entry name" value="VWA"/>
    <property type="match status" value="1"/>
</dbReference>
<dbReference type="PANTHER" id="PTHR48148">
    <property type="entry name" value="KERATINOCYTE PROLINE-RICH PROTEIN"/>
    <property type="match status" value="1"/>
</dbReference>
<dbReference type="SUPFAM" id="SSF57492">
    <property type="entry name" value="Trefoil"/>
    <property type="match status" value="1"/>
</dbReference>
<dbReference type="AlphaFoldDB" id="A0A8K0EGM7"/>
<feature type="domain" description="VWFA" evidence="5">
    <location>
        <begin position="123"/>
        <end position="290"/>
    </location>
</feature>
<reference evidence="7" key="1">
    <citation type="submission" date="2022-01" db="EMBL/GenBank/DDBJ databases">
        <authorList>
            <person name="Braso-Vives M."/>
        </authorList>
    </citation>
    <scope>NUCLEOTIDE SEQUENCE</scope>
</reference>
<keyword evidence="1 2" id="KW-1015">Disulfide bond</keyword>
<feature type="signal peptide" evidence="4">
    <location>
        <begin position="1"/>
        <end position="22"/>
    </location>
</feature>
<dbReference type="CDD" id="cd00111">
    <property type="entry name" value="Trefoil"/>
    <property type="match status" value="1"/>
</dbReference>
<name>A0A8K0EGM7_BRALA</name>
<dbReference type="EMBL" id="OV696703">
    <property type="protein sequence ID" value="CAH1250855.1"/>
    <property type="molecule type" value="Genomic_DNA"/>
</dbReference>
<feature type="region of interest" description="Disordered" evidence="3">
    <location>
        <begin position="714"/>
        <end position="897"/>
    </location>
</feature>
<keyword evidence="4" id="KW-0732">Signal</keyword>